<keyword evidence="7" id="KW-0539">Nucleus</keyword>
<evidence type="ECO:0000256" key="2">
    <source>
        <dbReference type="ARBA" id="ARBA00022723"/>
    </source>
</evidence>
<dbReference type="GO" id="GO:0008270">
    <property type="term" value="F:zinc ion binding"/>
    <property type="evidence" value="ECO:0007669"/>
    <property type="project" value="InterPro"/>
</dbReference>
<evidence type="ECO:0000256" key="1">
    <source>
        <dbReference type="ARBA" id="ARBA00004123"/>
    </source>
</evidence>
<dbReference type="PROSITE" id="PS00463">
    <property type="entry name" value="ZN2_CY6_FUNGAL_1"/>
    <property type="match status" value="1"/>
</dbReference>
<dbReference type="CDD" id="cd12148">
    <property type="entry name" value="fungal_TF_MHR"/>
    <property type="match status" value="1"/>
</dbReference>
<dbReference type="SMART" id="SM00906">
    <property type="entry name" value="Fungal_trans"/>
    <property type="match status" value="1"/>
</dbReference>
<evidence type="ECO:0000259" key="9">
    <source>
        <dbReference type="PROSITE" id="PS50048"/>
    </source>
</evidence>
<dbReference type="GO" id="GO:0043565">
    <property type="term" value="F:sequence-specific DNA binding"/>
    <property type="evidence" value="ECO:0007669"/>
    <property type="project" value="TreeGrafter"/>
</dbReference>
<dbReference type="GO" id="GO:0045944">
    <property type="term" value="P:positive regulation of transcription by RNA polymerase II"/>
    <property type="evidence" value="ECO:0007669"/>
    <property type="project" value="TreeGrafter"/>
</dbReference>
<keyword evidence="6" id="KW-0804">Transcription</keyword>
<dbReference type="Gene3D" id="4.10.240.10">
    <property type="entry name" value="Zn(2)-C6 fungal-type DNA-binding domain"/>
    <property type="match status" value="1"/>
</dbReference>
<sequence length="671" mass="76186">MTSIGVMDQYPPSVVKSCSRCRSRKVKCDLKVPQCSACERQGEVCNITEYVAYPYALVESLHSKVKELEEKLAAYTNGSTHGPSPNGPTPGPYSNRQPTVRESVPADVSKEAEEVGVLAIGFADRYSHSKYVGAAAGSTFARIFFKQVGMTSSSGNQENPENENLPTCTASIPSKGISGYLLSTYIARVHMWWPFLDLRRTRSCFRRIYQEPRACTDLERFKFFIVLALASDEARVDDAYTSMLDYNTPRDYFQTALHFFNRFREHPRDLSGLQAVLLMTIWMLNSPSCNHSNDLWHLTRYAMSIALELGLHRHNPSWRFGPEEIEIRSRTWWTVYSLERSIALNTGRVLSVRDQAIDTPIPSFNSLDQLTEQEAKTATLFHAKSVWLFVHMIELRRIAGRILESIYIARDRDGRCSSLTFQELCSISDDLHRKLDNWKNQLDAAEIGSSREFKLMRIEYCIMLMHLNRPSPAFMVPSQNMVAICSHASSGALKQWATISSESGIDSICRCYRQFHDILMAGLVRLYSDWHMQKVAPTPRPTLRPEDAETCLDLLRKGISNLHDPSLSKFERIFYSLKEKVYAYASGFDEASQGVPFSQVPDLSIWAQEDSHFVPNTEIGMISMGSEGLESYLNQMTTIFDNEMFDIDDTLTAWYGSVLNDIGDTDNMRIG</sequence>
<organism evidence="10 11">
    <name type="scientific">Penicillium camemberti (strain FM 013)</name>
    <dbReference type="NCBI Taxonomy" id="1429867"/>
    <lineage>
        <taxon>Eukaryota</taxon>
        <taxon>Fungi</taxon>
        <taxon>Dikarya</taxon>
        <taxon>Ascomycota</taxon>
        <taxon>Pezizomycotina</taxon>
        <taxon>Eurotiomycetes</taxon>
        <taxon>Eurotiomycetidae</taxon>
        <taxon>Eurotiales</taxon>
        <taxon>Aspergillaceae</taxon>
        <taxon>Penicillium</taxon>
    </lineage>
</organism>
<dbReference type="InterPro" id="IPR001138">
    <property type="entry name" value="Zn2Cys6_DnaBD"/>
</dbReference>
<keyword evidence="5" id="KW-0238">DNA-binding</keyword>
<dbReference type="InterPro" id="IPR036864">
    <property type="entry name" value="Zn2-C6_fun-type_DNA-bd_sf"/>
</dbReference>
<keyword evidence="11" id="KW-1185">Reference proteome</keyword>
<dbReference type="Pfam" id="PF00172">
    <property type="entry name" value="Zn_clus"/>
    <property type="match status" value="1"/>
</dbReference>
<keyword evidence="3" id="KW-0862">Zinc</keyword>
<name>A0A0G4PLM5_PENC3</name>
<evidence type="ECO:0000256" key="4">
    <source>
        <dbReference type="ARBA" id="ARBA00023015"/>
    </source>
</evidence>
<evidence type="ECO:0000256" key="7">
    <source>
        <dbReference type="ARBA" id="ARBA00023242"/>
    </source>
</evidence>
<dbReference type="Proteomes" id="UP000053732">
    <property type="component" value="Unassembled WGS sequence"/>
</dbReference>
<dbReference type="GO" id="GO:0005634">
    <property type="term" value="C:nucleus"/>
    <property type="evidence" value="ECO:0007669"/>
    <property type="project" value="UniProtKB-SubCell"/>
</dbReference>
<dbReference type="PANTHER" id="PTHR47782">
    <property type="entry name" value="ZN(II)2CYS6 TRANSCRIPTION FACTOR (EUROFUNG)-RELATED"/>
    <property type="match status" value="1"/>
</dbReference>
<feature type="region of interest" description="Disordered" evidence="8">
    <location>
        <begin position="76"/>
        <end position="107"/>
    </location>
</feature>
<keyword evidence="4" id="KW-0805">Transcription regulation</keyword>
<reference evidence="10 11" key="1">
    <citation type="journal article" date="2014" name="Nat. Commun.">
        <title>Multiple recent horizontal transfers of a large genomic region in cheese making fungi.</title>
        <authorList>
            <person name="Cheeseman K."/>
            <person name="Ropars J."/>
            <person name="Renault P."/>
            <person name="Dupont J."/>
            <person name="Gouzy J."/>
            <person name="Branca A."/>
            <person name="Abraham A.L."/>
            <person name="Ceppi M."/>
            <person name="Conseiller E."/>
            <person name="Debuchy R."/>
            <person name="Malagnac F."/>
            <person name="Goarin A."/>
            <person name="Silar P."/>
            <person name="Lacoste S."/>
            <person name="Sallet E."/>
            <person name="Bensimon A."/>
            <person name="Giraud T."/>
            <person name="Brygoo Y."/>
        </authorList>
    </citation>
    <scope>NUCLEOTIDE SEQUENCE [LARGE SCALE GENOMIC DNA]</scope>
    <source>
        <strain evidence="11">FM 013</strain>
    </source>
</reference>
<evidence type="ECO:0000256" key="5">
    <source>
        <dbReference type="ARBA" id="ARBA00023125"/>
    </source>
</evidence>
<dbReference type="PANTHER" id="PTHR47782:SF12">
    <property type="entry name" value="ZN(II)2CYS6 TRANSCRIPTION FACTOR (EUROFUNG)"/>
    <property type="match status" value="1"/>
</dbReference>
<comment type="subcellular location">
    <subcellularLocation>
        <location evidence="1">Nucleus</location>
    </subcellularLocation>
</comment>
<dbReference type="STRING" id="1429867.A0A0G4PLM5"/>
<protein>
    <submittedName>
        <fullName evidence="10">Fungal transcriptional regulatory protein, N-terminal</fullName>
    </submittedName>
</protein>
<dbReference type="EMBL" id="HG793153">
    <property type="protein sequence ID" value="CRL27058.1"/>
    <property type="molecule type" value="Genomic_DNA"/>
</dbReference>
<accession>A0A0G4PLM5</accession>
<feature type="domain" description="Zn(2)-C6 fungal-type" evidence="9">
    <location>
        <begin position="17"/>
        <end position="47"/>
    </location>
</feature>
<evidence type="ECO:0000256" key="3">
    <source>
        <dbReference type="ARBA" id="ARBA00022833"/>
    </source>
</evidence>
<dbReference type="GO" id="GO:0000981">
    <property type="term" value="F:DNA-binding transcription factor activity, RNA polymerase II-specific"/>
    <property type="evidence" value="ECO:0007669"/>
    <property type="project" value="InterPro"/>
</dbReference>
<gene>
    <name evidence="10" type="ORF">PCAMFM013_S020g000217</name>
</gene>
<dbReference type="InterPro" id="IPR007219">
    <property type="entry name" value="XnlR_reg_dom"/>
</dbReference>
<evidence type="ECO:0000256" key="6">
    <source>
        <dbReference type="ARBA" id="ARBA00023163"/>
    </source>
</evidence>
<evidence type="ECO:0000256" key="8">
    <source>
        <dbReference type="SAM" id="MobiDB-lite"/>
    </source>
</evidence>
<keyword evidence="2" id="KW-0479">Metal-binding</keyword>
<dbReference type="SUPFAM" id="SSF57701">
    <property type="entry name" value="Zn2/Cys6 DNA-binding domain"/>
    <property type="match status" value="1"/>
</dbReference>
<evidence type="ECO:0000313" key="11">
    <source>
        <dbReference type="Proteomes" id="UP000053732"/>
    </source>
</evidence>
<dbReference type="CDD" id="cd00067">
    <property type="entry name" value="GAL4"/>
    <property type="match status" value="1"/>
</dbReference>
<evidence type="ECO:0000313" key="10">
    <source>
        <dbReference type="EMBL" id="CRL27058.1"/>
    </source>
</evidence>
<dbReference type="PROSITE" id="PS50048">
    <property type="entry name" value="ZN2_CY6_FUNGAL_2"/>
    <property type="match status" value="1"/>
</dbReference>
<dbReference type="AlphaFoldDB" id="A0A0G4PLM5"/>
<dbReference type="InterPro" id="IPR052202">
    <property type="entry name" value="Yeast_MetPath_Reg"/>
</dbReference>
<proteinExistence type="predicted"/>
<dbReference type="GO" id="GO:0006351">
    <property type="term" value="P:DNA-templated transcription"/>
    <property type="evidence" value="ECO:0007669"/>
    <property type="project" value="InterPro"/>
</dbReference>
<dbReference type="SMART" id="SM00066">
    <property type="entry name" value="GAL4"/>
    <property type="match status" value="1"/>
</dbReference>
<dbReference type="Pfam" id="PF04082">
    <property type="entry name" value="Fungal_trans"/>
    <property type="match status" value="1"/>
</dbReference>